<dbReference type="Gene3D" id="3.60.120.10">
    <property type="entry name" value="Anthranilate synthase"/>
    <property type="match status" value="1"/>
</dbReference>
<dbReference type="Proteomes" id="UP000198705">
    <property type="component" value="Unassembled WGS sequence"/>
</dbReference>
<proteinExistence type="predicted"/>
<dbReference type="InterPro" id="IPR005801">
    <property type="entry name" value="ADC_synthase"/>
</dbReference>
<evidence type="ECO:0000313" key="2">
    <source>
        <dbReference type="EMBL" id="SFN63889.1"/>
    </source>
</evidence>
<dbReference type="STRING" id="649333.SAMN04487989_102173"/>
<reference evidence="3" key="1">
    <citation type="submission" date="2016-10" db="EMBL/GenBank/DDBJ databases">
        <authorList>
            <person name="Varghese N."/>
            <person name="Submissions S."/>
        </authorList>
    </citation>
    <scope>NUCLEOTIDE SEQUENCE [LARGE SCALE GENOMIC DNA]</scope>
    <source>
        <strain evidence="3">DSM 23925</strain>
    </source>
</reference>
<evidence type="ECO:0000259" key="1">
    <source>
        <dbReference type="Pfam" id="PF00425"/>
    </source>
</evidence>
<evidence type="ECO:0000313" key="3">
    <source>
        <dbReference type="Proteomes" id="UP000198705"/>
    </source>
</evidence>
<dbReference type="PANTHER" id="PTHR42839">
    <property type="entry name" value="ISOCHORISMATE SYNTHASE ENTC"/>
    <property type="match status" value="1"/>
</dbReference>
<protein>
    <submittedName>
        <fullName evidence="2">Isochorismate synthase</fullName>
    </submittedName>
</protein>
<dbReference type="OrthoDB" id="9806579at2"/>
<dbReference type="EMBL" id="FOVN01000002">
    <property type="protein sequence ID" value="SFN63889.1"/>
    <property type="molecule type" value="Genomic_DNA"/>
</dbReference>
<name>A0A1I5ANW5_9FLAO</name>
<dbReference type="AlphaFoldDB" id="A0A1I5ANW5"/>
<dbReference type="InterPro" id="IPR015890">
    <property type="entry name" value="Chorismate_C"/>
</dbReference>
<dbReference type="RefSeq" id="WP_092206956.1">
    <property type="nucleotide sequence ID" value="NZ_FOVN01000002.1"/>
</dbReference>
<organism evidence="2 3">
    <name type="scientific">Bizionia echini</name>
    <dbReference type="NCBI Taxonomy" id="649333"/>
    <lineage>
        <taxon>Bacteria</taxon>
        <taxon>Pseudomonadati</taxon>
        <taxon>Bacteroidota</taxon>
        <taxon>Flavobacteriia</taxon>
        <taxon>Flavobacteriales</taxon>
        <taxon>Flavobacteriaceae</taxon>
        <taxon>Bizionia</taxon>
    </lineage>
</organism>
<dbReference type="SUPFAM" id="SSF56322">
    <property type="entry name" value="ADC synthase"/>
    <property type="match status" value="1"/>
</dbReference>
<keyword evidence="3" id="KW-1185">Reference proteome</keyword>
<dbReference type="PANTHER" id="PTHR42839:SF2">
    <property type="entry name" value="ISOCHORISMATE SYNTHASE ENTC"/>
    <property type="match status" value="1"/>
</dbReference>
<accession>A0A1I5ANW5</accession>
<dbReference type="Pfam" id="PF00425">
    <property type="entry name" value="Chorismate_bind"/>
    <property type="match status" value="1"/>
</dbReference>
<gene>
    <name evidence="2" type="ORF">SAMN04487989_102173</name>
</gene>
<sequence length="378" mass="43071">MNPSDLFQKLQDQFANKLPFVAYRNPNESIIKTFLQQDNTVYKTTDFSESGYIFSPFNIEETSVLIPVEKSLILEFESETIEESSINSCASEVIEISDITVVKQNHIALVEMGIKAIHKGTFEKVVLSRQESVTISETNPIKIYKRLLETYPTAYVYVWFHPKVGLWLGATPETLLHIENNQFSTMALAGTQVYKNTIDVVWKDKELEEQQIVTNFIVSNLESQLQDLKVSEVETVRAGNLVHLKTHISGRVNSNPSSLKNILKKLHPTPAVCGMPKEEAKQFILENEPYKRDFYTGFLGELNIKKSISRNPNRRNVENNAYTRIKTVSNLFVNLRCMQIQNTEALLYIGGGITKDSNPNLEWEETIAKSVTMKKVLQ</sequence>
<feature type="domain" description="Chorismate-utilising enzyme C-terminal" evidence="1">
    <location>
        <begin position="104"/>
        <end position="369"/>
    </location>
</feature>